<sequence>MNFKKPKMENLTGALVTGGSAVAGAAASNLLVAELTKKPSGDEKKDKSKRQLVKGGAVAAALLGLACVDGNDTSANALRGAFVGMAGAQGISLAREFTSATAGTTVKRALGLGCPCQEQQEGLGYVDQPEWFTPVYDQVDYSAYDSTSQAQESTQGRNPLAGFTPRESYV</sequence>
<dbReference type="GeneID" id="84806991"/>
<dbReference type="AlphaFoldDB" id="A0A250FKV8"/>
<dbReference type="KEGG" id="cgh:CGC50_00220"/>
<reference evidence="2" key="1">
    <citation type="journal article" date="2017" name="Genome Announc.">
        <title>Twelve Complete Reference Genomes of Clinical Isolates in the Capnocytophaga Genus.</title>
        <authorList>
            <person name="Villarma A."/>
            <person name="Gulvik C.A."/>
            <person name="Rowe L.A."/>
            <person name="Sheth M."/>
            <person name="Juieng P."/>
            <person name="Nicholson A.C."/>
            <person name="Loparev V.N."/>
            <person name="McQuiston J.R."/>
        </authorList>
    </citation>
    <scope>NUCLEOTIDE SEQUENCE</scope>
    <source>
        <strain evidence="2">H1496</strain>
    </source>
</reference>
<evidence type="ECO:0000256" key="1">
    <source>
        <dbReference type="SAM" id="MobiDB-lite"/>
    </source>
</evidence>
<reference evidence="3 5" key="3">
    <citation type="submission" date="2023-12" db="EMBL/GenBank/DDBJ databases">
        <title>Genomic sequences of Capnocytophaga and Parvimonas strains.</title>
        <authorList>
            <person name="Watt R.M."/>
            <person name="Wang M."/>
            <person name="Yang T."/>
            <person name="Tong W.M."/>
        </authorList>
    </citation>
    <scope>NUCLEOTIDE SEQUENCE [LARGE SCALE GENOMIC DNA]</scope>
    <source>
        <strain evidence="3 5">CCUG 13156</strain>
    </source>
</reference>
<organism evidence="2 4">
    <name type="scientific">Capnocytophaga gingivalis</name>
    <dbReference type="NCBI Taxonomy" id="1017"/>
    <lineage>
        <taxon>Bacteria</taxon>
        <taxon>Pseudomonadati</taxon>
        <taxon>Bacteroidota</taxon>
        <taxon>Flavobacteriia</taxon>
        <taxon>Flavobacteriales</taxon>
        <taxon>Flavobacteriaceae</taxon>
        <taxon>Capnocytophaga</taxon>
    </lineage>
</organism>
<dbReference type="OrthoDB" id="9963150at2"/>
<gene>
    <name evidence="2" type="ORF">CGC50_00220</name>
    <name evidence="3" type="ORF">VJJ49_01570</name>
</gene>
<feature type="region of interest" description="Disordered" evidence="1">
    <location>
        <begin position="146"/>
        <end position="170"/>
    </location>
</feature>
<reference evidence="4" key="2">
    <citation type="submission" date="2017-06" db="EMBL/GenBank/DDBJ databases">
        <title>Capnocytophaga spp. assemblies.</title>
        <authorList>
            <person name="Gulvik C.A."/>
        </authorList>
    </citation>
    <scope>NUCLEOTIDE SEQUENCE [LARGE SCALE GENOMIC DNA]</scope>
    <source>
        <strain evidence="4">H1496</strain>
    </source>
</reference>
<proteinExistence type="predicted"/>
<name>A0A250FKV8_9FLAO</name>
<accession>A0A250FKV8</accession>
<evidence type="ECO:0000313" key="3">
    <source>
        <dbReference type="EMBL" id="MEB3039382.1"/>
    </source>
</evidence>
<keyword evidence="5" id="KW-1185">Reference proteome</keyword>
<dbReference type="RefSeq" id="WP_002666883.1">
    <property type="nucleotide sequence ID" value="NZ_CAUPZR010000004.1"/>
</dbReference>
<evidence type="ECO:0000313" key="2">
    <source>
        <dbReference type="EMBL" id="ATA85714.1"/>
    </source>
</evidence>
<dbReference type="Proteomes" id="UP000217250">
    <property type="component" value="Chromosome"/>
</dbReference>
<dbReference type="Proteomes" id="UP001324270">
    <property type="component" value="Unassembled WGS sequence"/>
</dbReference>
<evidence type="ECO:0000313" key="4">
    <source>
        <dbReference type="Proteomes" id="UP000217250"/>
    </source>
</evidence>
<feature type="compositionally biased region" description="Polar residues" evidence="1">
    <location>
        <begin position="146"/>
        <end position="157"/>
    </location>
</feature>
<evidence type="ECO:0000313" key="5">
    <source>
        <dbReference type="Proteomes" id="UP001324270"/>
    </source>
</evidence>
<protein>
    <submittedName>
        <fullName evidence="2">Uncharacterized protein</fullName>
    </submittedName>
</protein>
<dbReference type="EMBL" id="JAYKBV010000002">
    <property type="protein sequence ID" value="MEB3039382.1"/>
    <property type="molecule type" value="Genomic_DNA"/>
</dbReference>
<dbReference type="EMBL" id="CP022386">
    <property type="protein sequence ID" value="ATA85714.1"/>
    <property type="molecule type" value="Genomic_DNA"/>
</dbReference>